<feature type="chain" id="PRO_5021886658" evidence="1">
    <location>
        <begin position="25"/>
        <end position="651"/>
    </location>
</feature>
<gene>
    <name evidence="3" type="primary">resA_3</name>
    <name evidence="3" type="ORF">Mal52_07940</name>
</gene>
<feature type="domain" description="Thioredoxin" evidence="2">
    <location>
        <begin position="496"/>
        <end position="638"/>
    </location>
</feature>
<keyword evidence="4" id="KW-1185">Reference proteome</keyword>
<dbReference type="SUPFAM" id="SSF52833">
    <property type="entry name" value="Thioredoxin-like"/>
    <property type="match status" value="1"/>
</dbReference>
<dbReference type="Gene3D" id="1.25.40.10">
    <property type="entry name" value="Tetratricopeptide repeat domain"/>
    <property type="match status" value="1"/>
</dbReference>
<dbReference type="InterPro" id="IPR013766">
    <property type="entry name" value="Thioredoxin_domain"/>
</dbReference>
<dbReference type="InterPro" id="IPR011990">
    <property type="entry name" value="TPR-like_helical_dom_sf"/>
</dbReference>
<dbReference type="RefSeq" id="WP_145374400.1">
    <property type="nucleotide sequence ID" value="NZ_CP036276.1"/>
</dbReference>
<dbReference type="CDD" id="cd02966">
    <property type="entry name" value="TlpA_like_family"/>
    <property type="match status" value="1"/>
</dbReference>
<keyword evidence="1" id="KW-0732">Signal</keyword>
<organism evidence="3 4">
    <name type="scientific">Symmachiella dynata</name>
    <dbReference type="NCBI Taxonomy" id="2527995"/>
    <lineage>
        <taxon>Bacteria</taxon>
        <taxon>Pseudomonadati</taxon>
        <taxon>Planctomycetota</taxon>
        <taxon>Planctomycetia</taxon>
        <taxon>Planctomycetales</taxon>
        <taxon>Planctomycetaceae</taxon>
        <taxon>Symmachiella</taxon>
    </lineage>
</organism>
<evidence type="ECO:0000313" key="3">
    <source>
        <dbReference type="EMBL" id="QDU42338.1"/>
    </source>
</evidence>
<dbReference type="InterPro" id="IPR013740">
    <property type="entry name" value="Redoxin"/>
</dbReference>
<dbReference type="AlphaFoldDB" id="A0A517ZIN9"/>
<name>A0A517ZIN9_9PLAN</name>
<dbReference type="GO" id="GO:0006950">
    <property type="term" value="P:response to stress"/>
    <property type="evidence" value="ECO:0007669"/>
    <property type="project" value="UniProtKB-ARBA"/>
</dbReference>
<dbReference type="InterPro" id="IPR036249">
    <property type="entry name" value="Thioredoxin-like_sf"/>
</dbReference>
<evidence type="ECO:0000259" key="2">
    <source>
        <dbReference type="PROSITE" id="PS51352"/>
    </source>
</evidence>
<dbReference type="PANTHER" id="PTHR42852:SF17">
    <property type="entry name" value="THIOREDOXIN-LIKE PROTEIN HI_1115"/>
    <property type="match status" value="1"/>
</dbReference>
<dbReference type="Pfam" id="PF08534">
    <property type="entry name" value="Redoxin"/>
    <property type="match status" value="1"/>
</dbReference>
<reference evidence="3 4" key="1">
    <citation type="submission" date="2019-02" db="EMBL/GenBank/DDBJ databases">
        <title>Deep-cultivation of Planctomycetes and their phenomic and genomic characterization uncovers novel biology.</title>
        <authorList>
            <person name="Wiegand S."/>
            <person name="Jogler M."/>
            <person name="Boedeker C."/>
            <person name="Pinto D."/>
            <person name="Vollmers J."/>
            <person name="Rivas-Marin E."/>
            <person name="Kohn T."/>
            <person name="Peeters S.H."/>
            <person name="Heuer A."/>
            <person name="Rast P."/>
            <person name="Oberbeckmann S."/>
            <person name="Bunk B."/>
            <person name="Jeske O."/>
            <person name="Meyerdierks A."/>
            <person name="Storesund J.E."/>
            <person name="Kallscheuer N."/>
            <person name="Luecker S."/>
            <person name="Lage O.M."/>
            <person name="Pohl T."/>
            <person name="Merkel B.J."/>
            <person name="Hornburger P."/>
            <person name="Mueller R.-W."/>
            <person name="Bruemmer F."/>
            <person name="Labrenz M."/>
            <person name="Spormann A.M."/>
            <person name="Op den Camp H."/>
            <person name="Overmann J."/>
            <person name="Amann R."/>
            <person name="Jetten M.S.M."/>
            <person name="Mascher T."/>
            <person name="Medema M.H."/>
            <person name="Devos D.P."/>
            <person name="Kaster A.-K."/>
            <person name="Ovreas L."/>
            <person name="Rohde M."/>
            <person name="Galperin M.Y."/>
            <person name="Jogler C."/>
        </authorList>
    </citation>
    <scope>NUCLEOTIDE SEQUENCE [LARGE SCALE GENOMIC DNA]</scope>
    <source>
        <strain evidence="3 4">Mal52</strain>
    </source>
</reference>
<dbReference type="PANTHER" id="PTHR42852">
    <property type="entry name" value="THIOL:DISULFIDE INTERCHANGE PROTEIN DSBE"/>
    <property type="match status" value="1"/>
</dbReference>
<evidence type="ECO:0000256" key="1">
    <source>
        <dbReference type="SAM" id="SignalP"/>
    </source>
</evidence>
<dbReference type="Gene3D" id="3.40.30.10">
    <property type="entry name" value="Glutaredoxin"/>
    <property type="match status" value="1"/>
</dbReference>
<accession>A0A517ZIN9</accession>
<protein>
    <submittedName>
        <fullName evidence="3">Thiol-disulfide oxidoreductase ResA</fullName>
    </submittedName>
</protein>
<proteinExistence type="predicted"/>
<sequence precursor="true">MHYTLMRLAAVCGLLSVLVTTVEAADPPTAKLALSFKPKQADVEYDIPKTSEYDQCKVTVVRKGKASGWVVLGPGGETLRRFMDTDGDNIVDHWGYYFRGLEVYRDIDSNADNKIDQFRWMNRAGSRWGIDNNADGIVDSWKIISAEEASREAVRALTSGNSKILQPLLFNEDDAKELGIPKSVSKKLLAEVADAPAKLAKNQSAAKGIGKQSRWLQFINSIPATVPAEQIGAPQDLFIYENAMATVETGSQTALIQIGEMVRVGNSWKLAGIPQLMGKDSVQVGGILMNPATADVADTEMESEDNPVARKLIEELQELDKNSPALTASRSKMSKYYAERADLLTKLRKTSKSDELRDQWTRQLTDGLAAGIQTGVYPEAEARLKALEAELEKSNNEAPMLAYVVYRRMLAGYNVKIRDADNDERSKIHEKWLADLEAYVDKHALSDDAPEAILQIAIAEEFSGNVKKAATWYAKLIKDYPESPSLPRAKGAVKRIEIEGKPLELSGTSLQGKTIKTADYRGKVLAVIYWATWCKPCTEDLPQIRELYKKHHGNGFEIVGVNVDADASEIPAYLKQHKVTWPQIHEPGGLVDSPPARDFGIITAPTVFLVDRDGKVVKRNASVDDLKTLLPDLIAGKTPQVGADEKTSKTK</sequence>
<feature type="signal peptide" evidence="1">
    <location>
        <begin position="1"/>
        <end position="24"/>
    </location>
</feature>
<dbReference type="Proteomes" id="UP000319383">
    <property type="component" value="Chromosome"/>
</dbReference>
<evidence type="ECO:0000313" key="4">
    <source>
        <dbReference type="Proteomes" id="UP000319383"/>
    </source>
</evidence>
<dbReference type="KEGG" id="sdyn:Mal52_07940"/>
<dbReference type="GO" id="GO:0016491">
    <property type="term" value="F:oxidoreductase activity"/>
    <property type="evidence" value="ECO:0007669"/>
    <property type="project" value="InterPro"/>
</dbReference>
<dbReference type="InterPro" id="IPR050553">
    <property type="entry name" value="Thioredoxin_ResA/DsbE_sf"/>
</dbReference>
<dbReference type="PROSITE" id="PS51352">
    <property type="entry name" value="THIOREDOXIN_2"/>
    <property type="match status" value="1"/>
</dbReference>
<dbReference type="EMBL" id="CP036276">
    <property type="protein sequence ID" value="QDU42338.1"/>
    <property type="molecule type" value="Genomic_DNA"/>
</dbReference>